<keyword evidence="4" id="KW-1185">Reference proteome</keyword>
<keyword evidence="1" id="KW-0805">Transcription regulation</keyword>
<dbReference type="Proteomes" id="UP000188324">
    <property type="component" value="Chromosome"/>
</dbReference>
<evidence type="ECO:0000313" key="4">
    <source>
        <dbReference type="Proteomes" id="UP000188324"/>
    </source>
</evidence>
<evidence type="ECO:0000256" key="1">
    <source>
        <dbReference type="ARBA" id="ARBA00023015"/>
    </source>
</evidence>
<dbReference type="KEGG" id="tfl:RPIT_10145"/>
<keyword evidence="2" id="KW-0804">Transcription</keyword>
<dbReference type="AlphaFoldDB" id="A0A1Q2CG67"/>
<evidence type="ECO:0000256" key="2">
    <source>
        <dbReference type="ARBA" id="ARBA00023163"/>
    </source>
</evidence>
<dbReference type="Pfam" id="PF13490">
    <property type="entry name" value="zf-HC2"/>
    <property type="match status" value="1"/>
</dbReference>
<proteinExistence type="predicted"/>
<gene>
    <name evidence="3" type="ORF">RPIT_10145</name>
</gene>
<accession>A0A1Q2CG67</accession>
<dbReference type="STRING" id="1610493.RPIT_10145"/>
<dbReference type="RefSeq" id="WP_162274534.1">
    <property type="nucleotide sequence ID" value="NZ_CP019605.1"/>
</dbReference>
<reference evidence="3 4" key="1">
    <citation type="journal article" date="2016" name="Int. J. Syst. Evol. Microbiol.">
        <title>Tessaracoccus flavus sp. nov., isolated from the drainage system of a lindane-producing factory.</title>
        <authorList>
            <person name="Kumari R."/>
            <person name="Singh P."/>
            <person name="Schumann P."/>
            <person name="Lal R."/>
        </authorList>
    </citation>
    <scope>NUCLEOTIDE SEQUENCE [LARGE SCALE GENOMIC DNA]</scope>
    <source>
        <strain evidence="3 4">RP1T</strain>
    </source>
</reference>
<protein>
    <submittedName>
        <fullName evidence="3">Uncharacterized protein</fullName>
    </submittedName>
</protein>
<sequence>MGSGRCDRFHADLSAYVDGTLPHRRCEQVSHHIADCETCRDEVASISSVCSTLSACARSSAPSSLTSKLESIAGEHAEAPLYMAPGRGELPSTRRRRQRLVTQGGAALLVAAMSVMVLAVLIAPDPRRLDDPVRAAREQFSRATAAVSVNEALGAVLLAHERGADLGAPISYEPLTGGSIDVVISETRAADWLRRAADADLSLTGVQRVWISDGSGLYRSAEVRTTKLEGYGAELEVLDARGDRFSSSFLPEATPGKVEASKRWSFTESFWSERVAGREAIRLTATDKHGLVASWWLDLETDLVLWSERYDGTGEVSLAFGYTELSFDEPTFDTDTSLTQLISLQPASASEQDGWCVGLEHCPQSVAGLPLVAYASSEQRDGSSMTLVYSDGFETAVVGWTDGVLVGGETSRTHREPGMPTVMAWQSGPAVVSVTSTGTTDLLAEVAEALPAEEPHAESLLDRTVAGLGRLVGVS</sequence>
<dbReference type="Gene3D" id="2.50.20.10">
    <property type="entry name" value="Lipoprotein localisation LolA/LolB/LppX"/>
    <property type="match status" value="1"/>
</dbReference>
<dbReference type="InterPro" id="IPR027383">
    <property type="entry name" value="Znf_put"/>
</dbReference>
<dbReference type="Gene3D" id="1.10.10.1320">
    <property type="entry name" value="Anti-sigma factor, zinc-finger domain"/>
    <property type="match status" value="1"/>
</dbReference>
<organism evidence="3 4">
    <name type="scientific">Tessaracoccus flavus</name>
    <dbReference type="NCBI Taxonomy" id="1610493"/>
    <lineage>
        <taxon>Bacteria</taxon>
        <taxon>Bacillati</taxon>
        <taxon>Actinomycetota</taxon>
        <taxon>Actinomycetes</taxon>
        <taxon>Propionibacteriales</taxon>
        <taxon>Propionibacteriaceae</taxon>
        <taxon>Tessaracoccus</taxon>
    </lineage>
</organism>
<dbReference type="EMBL" id="CP019605">
    <property type="protein sequence ID" value="AQP45106.1"/>
    <property type="molecule type" value="Genomic_DNA"/>
</dbReference>
<evidence type="ECO:0000313" key="3">
    <source>
        <dbReference type="EMBL" id="AQP45106.1"/>
    </source>
</evidence>
<dbReference type="InterPro" id="IPR041916">
    <property type="entry name" value="Anti_sigma_zinc_sf"/>
</dbReference>
<name>A0A1Q2CG67_9ACTN</name>